<reference evidence="3 4" key="1">
    <citation type="submission" date="2018-03" db="EMBL/GenBank/DDBJ databases">
        <title>Aquarubrobacter algicola gen. nov., sp. nov., a novel actinobacterium isolated from shallow eutrophic lake during the end of cyanobacterial harmful algal blooms.</title>
        <authorList>
            <person name="Chun S.J."/>
        </authorList>
    </citation>
    <scope>NUCLEOTIDE SEQUENCE [LARGE SCALE GENOMIC DNA]</scope>
    <source>
        <strain evidence="3 4">Seoho-28</strain>
    </source>
</reference>
<protein>
    <recommendedName>
        <fullName evidence="5">Choice-of-anchor B family protein</fullName>
    </recommendedName>
</protein>
<evidence type="ECO:0000256" key="2">
    <source>
        <dbReference type="SAM" id="SignalP"/>
    </source>
</evidence>
<dbReference type="EMBL" id="PYYB01000005">
    <property type="protein sequence ID" value="PTL54299.1"/>
    <property type="molecule type" value="Genomic_DNA"/>
</dbReference>
<dbReference type="OrthoDB" id="5240345at2"/>
<keyword evidence="4" id="KW-1185">Reference proteome</keyword>
<dbReference type="SUPFAM" id="SSF50998">
    <property type="entry name" value="Quinoprotein alcohol dehydrogenase-like"/>
    <property type="match status" value="1"/>
</dbReference>
<dbReference type="Proteomes" id="UP000240739">
    <property type="component" value="Unassembled WGS sequence"/>
</dbReference>
<name>A0A2T4UBN4_9ACTN</name>
<evidence type="ECO:0000256" key="1">
    <source>
        <dbReference type="SAM" id="MobiDB-lite"/>
    </source>
</evidence>
<comment type="caution">
    <text evidence="3">The sequence shown here is derived from an EMBL/GenBank/DDBJ whole genome shotgun (WGS) entry which is preliminary data.</text>
</comment>
<feature type="chain" id="PRO_5038553591" description="Choice-of-anchor B family protein" evidence="2">
    <location>
        <begin position="25"/>
        <end position="579"/>
    </location>
</feature>
<proteinExistence type="predicted"/>
<dbReference type="InterPro" id="IPR013211">
    <property type="entry name" value="LVIVD"/>
</dbReference>
<dbReference type="Pfam" id="PF08309">
    <property type="entry name" value="LVIVD"/>
    <property type="match status" value="1"/>
</dbReference>
<dbReference type="InterPro" id="IPR011047">
    <property type="entry name" value="Quinoprotein_ADH-like_sf"/>
</dbReference>
<gene>
    <name evidence="3" type="ORF">C7Y72_21380</name>
</gene>
<organism evidence="3 4">
    <name type="scientific">Paraconexibacter algicola</name>
    <dbReference type="NCBI Taxonomy" id="2133960"/>
    <lineage>
        <taxon>Bacteria</taxon>
        <taxon>Bacillati</taxon>
        <taxon>Actinomycetota</taxon>
        <taxon>Thermoleophilia</taxon>
        <taxon>Solirubrobacterales</taxon>
        <taxon>Paraconexibacteraceae</taxon>
        <taxon>Paraconexibacter</taxon>
    </lineage>
</organism>
<evidence type="ECO:0000313" key="3">
    <source>
        <dbReference type="EMBL" id="PTL54299.1"/>
    </source>
</evidence>
<feature type="signal peptide" evidence="2">
    <location>
        <begin position="1"/>
        <end position="24"/>
    </location>
</feature>
<sequence>MGRRALGLLLTIAAGAGAAPAAHAYQLGETGLRPSSLTRAQAAIPAAPPLTGMGQNMRIVGNLPLDTAGGNPAASDLELHGNFAFIGSYTEGMVIADVSDPTRPRRVGVFSCGGGSQYDVQLSTDGNLALLTTDSSGASCLPDGKQGSMVIDVTDRARPVLKSFIETAVGSHTHTLDGRTLYINNYPTSYSKLEIYDLTDPAVPAKLSELSFGGEDSIHDSYVDHRPDGRTLLYAASIGFTDVIDVTDPRSPRILQRLADPAVTISHQAEPNPARDTLVVTDELLGGTDVPVCGQLPVRLGEGILPVVGDPTDTGAIHFYKLERDGTMLDGGKGSGKIGTFNLPAALNPTGGCTVHVLWQAPDVNRLVAAWYGRGTHVVDYQDPAAPRLLGSFIPTGANTWAAKPHRVGGRSYVFTGDIARGMDVLEFTGDGWPATAGPAEAQRAQIQGAAPAPAATPTTPSRPPTPIAQAKGGYAFKARIRVPRALRTRTATLTLTFTDVRGKVLAKQRYRGTRGRVATLRARIAARAGRYRYVVRVGDTGRVLRRGTITVTRRKAVSAAERGGRAFVCTLPRGAGRA</sequence>
<feature type="compositionally biased region" description="Low complexity" evidence="1">
    <location>
        <begin position="442"/>
        <end position="460"/>
    </location>
</feature>
<accession>A0A2T4UBN4</accession>
<dbReference type="AlphaFoldDB" id="A0A2T4UBN4"/>
<feature type="region of interest" description="Disordered" evidence="1">
    <location>
        <begin position="437"/>
        <end position="470"/>
    </location>
</feature>
<evidence type="ECO:0000313" key="4">
    <source>
        <dbReference type="Proteomes" id="UP000240739"/>
    </source>
</evidence>
<dbReference type="RefSeq" id="WP_107571241.1">
    <property type="nucleotide sequence ID" value="NZ_PYYB01000005.1"/>
</dbReference>
<evidence type="ECO:0008006" key="5">
    <source>
        <dbReference type="Google" id="ProtNLM"/>
    </source>
</evidence>
<keyword evidence="2" id="KW-0732">Signal</keyword>